<dbReference type="PANTHER" id="PTHR13504">
    <property type="entry name" value="FIDO DOMAIN-CONTAINING PROTEIN DDB_G0283145"/>
    <property type="match status" value="1"/>
</dbReference>
<dbReference type="GO" id="GO:0005524">
    <property type="term" value="F:ATP binding"/>
    <property type="evidence" value="ECO:0007669"/>
    <property type="project" value="UniProtKB-KW"/>
</dbReference>
<dbReference type="InterPro" id="IPR003812">
    <property type="entry name" value="Fido"/>
</dbReference>
<dbReference type="InterPro" id="IPR036597">
    <property type="entry name" value="Fido-like_dom_sf"/>
</dbReference>
<evidence type="ECO:0000313" key="4">
    <source>
        <dbReference type="EMBL" id="MBB3862764.1"/>
    </source>
</evidence>
<gene>
    <name evidence="4" type="ORF">GGQ88_004066</name>
</gene>
<evidence type="ECO:0000256" key="1">
    <source>
        <dbReference type="PIRSR" id="PIRSR640198-1"/>
    </source>
</evidence>
<keyword evidence="2" id="KW-0067">ATP-binding</keyword>
<dbReference type="Proteomes" id="UP000562395">
    <property type="component" value="Unassembled WGS sequence"/>
</dbReference>
<dbReference type="EMBL" id="JACICY010000022">
    <property type="protein sequence ID" value="MBB3862764.1"/>
    <property type="molecule type" value="Genomic_DNA"/>
</dbReference>
<dbReference type="Gene3D" id="1.10.3290.10">
    <property type="entry name" value="Fido-like domain"/>
    <property type="match status" value="1"/>
</dbReference>
<dbReference type="SUPFAM" id="SSF140931">
    <property type="entry name" value="Fic-like"/>
    <property type="match status" value="1"/>
</dbReference>
<evidence type="ECO:0000259" key="3">
    <source>
        <dbReference type="PROSITE" id="PS51459"/>
    </source>
</evidence>
<feature type="binding site" evidence="2">
    <location>
        <begin position="194"/>
        <end position="195"/>
    </location>
    <ligand>
        <name>ATP</name>
        <dbReference type="ChEBI" id="CHEBI:30616"/>
    </ligand>
</feature>
<dbReference type="Pfam" id="PF13776">
    <property type="entry name" value="DUF4172"/>
    <property type="match status" value="1"/>
</dbReference>
<comment type="caution">
    <text evidence="4">The sequence shown here is derived from an EMBL/GenBank/DDBJ whole genome shotgun (WGS) entry which is preliminary data.</text>
</comment>
<dbReference type="AlphaFoldDB" id="A0A7W6A0X8"/>
<protein>
    <submittedName>
        <fullName evidence="4">Fic family protein</fullName>
    </submittedName>
</protein>
<feature type="binding site" evidence="2">
    <location>
        <begin position="157"/>
        <end position="164"/>
    </location>
    <ligand>
        <name>ATP</name>
        <dbReference type="ChEBI" id="CHEBI:30616"/>
    </ligand>
</feature>
<feature type="binding site" evidence="2">
    <location>
        <position position="202"/>
    </location>
    <ligand>
        <name>ATP</name>
        <dbReference type="ChEBI" id="CHEBI:30616"/>
    </ligand>
</feature>
<dbReference type="InterPro" id="IPR040198">
    <property type="entry name" value="Fido_containing"/>
</dbReference>
<reference evidence="4 5" key="1">
    <citation type="submission" date="2020-08" db="EMBL/GenBank/DDBJ databases">
        <title>Genomic Encyclopedia of Type Strains, Phase IV (KMG-IV): sequencing the most valuable type-strain genomes for metagenomic binning, comparative biology and taxonomic classification.</title>
        <authorList>
            <person name="Goeker M."/>
        </authorList>
    </citation>
    <scope>NUCLEOTIDE SEQUENCE [LARGE SCALE GENOMIC DNA]</scope>
    <source>
        <strain evidence="4 5">DSM 14552</strain>
    </source>
</reference>
<dbReference type="Pfam" id="PF02661">
    <property type="entry name" value="Fic"/>
    <property type="match status" value="1"/>
</dbReference>
<keyword evidence="5" id="KW-1185">Reference proteome</keyword>
<feature type="domain" description="Fido" evidence="3">
    <location>
        <begin position="60"/>
        <end position="216"/>
    </location>
</feature>
<name>A0A7W6A0X8_9SPHN</name>
<sequence>MTDEAMKTSQIEGELLNRDSVQSSLRREFGLETEQRRIPPAERGIAEMMMALYRGFADPLTEEILSDWHRMVLSGRNDVEVVGRYREHEDAMQVVSGPLHKPNVHFEAPPSHIMSQEMGRFLDWFAATGPGGKAPLPGLTRSGLAHLYFVSIHPFEDGNGRIGRAISEKALSQAIGQPSLIALSQTIQRKRSAYYDALEAANKANEVTDWLAYFAQTVLDAQSQSLTLIDFLLEKTRFHDRFRGRFNPRQEKVVTRMFREGPSGFTGGLSAANYITITDTSRATATRDLQELVALGAMGQTGTLRSTRYHLILEPADRREGQVSR</sequence>
<accession>A0A7W6A0X8</accession>
<dbReference type="PANTHER" id="PTHR13504:SF33">
    <property type="entry name" value="FIC FAMILY PROTEIN"/>
    <property type="match status" value="1"/>
</dbReference>
<evidence type="ECO:0000256" key="2">
    <source>
        <dbReference type="PIRSR" id="PIRSR640198-2"/>
    </source>
</evidence>
<keyword evidence="2" id="KW-0547">Nucleotide-binding</keyword>
<feature type="active site" evidence="1">
    <location>
        <position position="153"/>
    </location>
</feature>
<proteinExistence type="predicted"/>
<organism evidence="4 5">
    <name type="scientific">Novosphingobium hassiacum</name>
    <dbReference type="NCBI Taxonomy" id="173676"/>
    <lineage>
        <taxon>Bacteria</taxon>
        <taxon>Pseudomonadati</taxon>
        <taxon>Pseudomonadota</taxon>
        <taxon>Alphaproteobacteria</taxon>
        <taxon>Sphingomonadales</taxon>
        <taxon>Sphingomonadaceae</taxon>
        <taxon>Novosphingobium</taxon>
    </lineage>
</organism>
<dbReference type="PROSITE" id="PS51459">
    <property type="entry name" value="FIDO"/>
    <property type="match status" value="1"/>
</dbReference>
<dbReference type="InterPro" id="IPR025230">
    <property type="entry name" value="DUF4172"/>
</dbReference>
<dbReference type="Gene3D" id="1.10.10.10">
    <property type="entry name" value="Winged helix-like DNA-binding domain superfamily/Winged helix DNA-binding domain"/>
    <property type="match status" value="1"/>
</dbReference>
<dbReference type="InterPro" id="IPR036388">
    <property type="entry name" value="WH-like_DNA-bd_sf"/>
</dbReference>
<evidence type="ECO:0000313" key="5">
    <source>
        <dbReference type="Proteomes" id="UP000562395"/>
    </source>
</evidence>